<dbReference type="GO" id="GO:0016020">
    <property type="term" value="C:membrane"/>
    <property type="evidence" value="ECO:0007669"/>
    <property type="project" value="InterPro"/>
</dbReference>
<dbReference type="Gene3D" id="3.40.50.12580">
    <property type="match status" value="1"/>
</dbReference>
<keyword evidence="1" id="KW-0808">Transferase</keyword>
<dbReference type="STRING" id="507626.LOKO_01020"/>
<dbReference type="AlphaFoldDB" id="A0A109UL87"/>
<keyword evidence="2" id="KW-1185">Reference proteome</keyword>
<dbReference type="Proteomes" id="UP000063387">
    <property type="component" value="Chromosome"/>
</dbReference>
<dbReference type="InterPro" id="IPR043148">
    <property type="entry name" value="TagF_C"/>
</dbReference>
<dbReference type="OrthoDB" id="2334812at2"/>
<organism evidence="1 2">
    <name type="scientific">Halomonas chromatireducens</name>
    <dbReference type="NCBI Taxonomy" id="507626"/>
    <lineage>
        <taxon>Bacteria</taxon>
        <taxon>Pseudomonadati</taxon>
        <taxon>Pseudomonadota</taxon>
        <taxon>Gammaproteobacteria</taxon>
        <taxon>Oceanospirillales</taxon>
        <taxon>Halomonadaceae</taxon>
        <taxon>Halomonas</taxon>
    </lineage>
</organism>
<dbReference type="InterPro" id="IPR007554">
    <property type="entry name" value="Glycerophosphate_synth"/>
</dbReference>
<proteinExistence type="predicted"/>
<dbReference type="EMBL" id="CP014226">
    <property type="protein sequence ID" value="AMD00097.1"/>
    <property type="molecule type" value="Genomic_DNA"/>
</dbReference>
<gene>
    <name evidence="1" type="ORF">LOKO_01020</name>
</gene>
<accession>A0A109UL87</accession>
<evidence type="ECO:0000313" key="2">
    <source>
        <dbReference type="Proteomes" id="UP000063387"/>
    </source>
</evidence>
<dbReference type="Pfam" id="PF04464">
    <property type="entry name" value="Glyphos_transf"/>
    <property type="match status" value="1"/>
</dbReference>
<protein>
    <submittedName>
        <fullName evidence="1">CDP-Glycerol:Poly(Glycerophosphate) glycerophosphotransferase</fullName>
    </submittedName>
</protein>
<evidence type="ECO:0000313" key="1">
    <source>
        <dbReference type="EMBL" id="AMD00097.1"/>
    </source>
</evidence>
<name>A0A109UL87_9GAMM</name>
<reference evidence="1 2" key="2">
    <citation type="submission" date="2016-02" db="EMBL/GenBank/DDBJ databases">
        <authorList>
            <person name="Wen L."/>
            <person name="He K."/>
            <person name="Yang H."/>
        </authorList>
    </citation>
    <scope>NUCLEOTIDE SEQUENCE [LARGE SCALE GENOMIC DNA]</scope>
    <source>
        <strain evidence="1 2">AGD 8-3</strain>
    </source>
</reference>
<dbReference type="SUPFAM" id="SSF53756">
    <property type="entry name" value="UDP-Glycosyltransferase/glycogen phosphorylase"/>
    <property type="match status" value="1"/>
</dbReference>
<dbReference type="PATRIC" id="fig|507626.3.peg.1010"/>
<dbReference type="GO" id="GO:0047355">
    <property type="term" value="F:CDP-glycerol glycerophosphotransferase activity"/>
    <property type="evidence" value="ECO:0007669"/>
    <property type="project" value="InterPro"/>
</dbReference>
<dbReference type="RefSeq" id="WP_144439613.1">
    <property type="nucleotide sequence ID" value="NZ_CP014226.1"/>
</dbReference>
<reference evidence="1 2" key="1">
    <citation type="journal article" date="2016" name="Genome Announc.">
        <title>Draft Genome Sequence of 'Halomonas chromatireducens' Strain AGD 8-3, a Haloalkaliphilic Chromate- and Selenite-Reducing Gammaproteobacterium.</title>
        <authorList>
            <person name="Sharko F.S."/>
            <person name="Shapovalova A.A."/>
            <person name="Tsygankova S.V."/>
            <person name="Komova A.V."/>
            <person name="Boulygina E.S."/>
            <person name="Teslyuk A.B."/>
            <person name="Gotovtsev P.M."/>
            <person name="Namsaraev Z.B."/>
            <person name="Khijniak T.V."/>
            <person name="Nedoluzhko A.V."/>
            <person name="Vasilov R.G."/>
        </authorList>
    </citation>
    <scope>NUCLEOTIDE SEQUENCE [LARGE SCALE GENOMIC DNA]</scope>
    <source>
        <strain evidence="1 2">AGD 8-3</strain>
    </source>
</reference>
<dbReference type="KEGG" id="hco:LOKO_01020"/>
<sequence>MMAGGLILSLASRLWRRFYQRDNDGWVKKQALLAGRYEKIRERLVLNIADGKKIRVLFLVRENQKWGAQSLYEELEKDIAFEPVVVVAPLKQLGRSVGKTQLLQLGENYSFFKNKNMNVELGYDQGRKCFIPLKTFFPDVVFYDQPYGLSYSHRIEVVSRYALTCYIPYGYGLYLARESGQLSSNFFPLIWRVYLESRGLLNGWDDSPIVEYGNYIYLGYPKMDALLSQLPRSRHAGSRMGESVSSEKVVVFAPHHSLESGHHNQYATFPWSGEDVLELARGTPQFRWVFKPHPRLKYTLVKSGTMKADEVEKYYKSWRMLPNAEIVDDGDYLEILKHSDAMITDCGSFLLEYLITGKPLIHLVNSDSQGYSSFGEEVVRNFYKAVDGESLSVLFERVVVNGDDFLYEERIRNVCLPSGVAGREIKDDLKRAILAV</sequence>